<name>A0A425Y259_9BACT</name>
<dbReference type="PANTHER" id="PTHR10110">
    <property type="entry name" value="SODIUM/HYDROGEN EXCHANGER"/>
    <property type="match status" value="1"/>
</dbReference>
<evidence type="ECO:0000313" key="15">
    <source>
        <dbReference type="Proteomes" id="UP000285794"/>
    </source>
</evidence>
<dbReference type="EMBL" id="QQWG01000006">
    <property type="protein sequence ID" value="RRG22063.1"/>
    <property type="molecule type" value="Genomic_DNA"/>
</dbReference>
<keyword evidence="15" id="KW-1185">Reference proteome</keyword>
<dbReference type="PANTHER" id="PTHR10110:SF195">
    <property type="entry name" value="NA(+)_H(+) ANTIPORTER NHAS2"/>
    <property type="match status" value="1"/>
</dbReference>
<dbReference type="Proteomes" id="UP000285794">
    <property type="component" value="Unassembled WGS sequence"/>
</dbReference>
<evidence type="ECO:0000256" key="12">
    <source>
        <dbReference type="SAM" id="Phobius"/>
    </source>
</evidence>
<dbReference type="InterPro" id="IPR006153">
    <property type="entry name" value="Cation/H_exchanger_TM"/>
</dbReference>
<evidence type="ECO:0000256" key="6">
    <source>
        <dbReference type="ARBA" id="ARBA00022692"/>
    </source>
</evidence>
<reference evidence="14 15" key="1">
    <citation type="submission" date="2018-07" db="EMBL/GenBank/DDBJ databases">
        <title>Draft genome sequence of Ancylomarina sp. M1P.</title>
        <authorList>
            <person name="Yadav S."/>
            <person name="Villanueva L."/>
            <person name="Damste J.S.S."/>
        </authorList>
    </citation>
    <scope>NUCLEOTIDE SEQUENCE [LARGE SCALE GENOMIC DNA]</scope>
    <source>
        <strain evidence="14 15">M1P</strain>
    </source>
</reference>
<evidence type="ECO:0000256" key="9">
    <source>
        <dbReference type="ARBA" id="ARBA00023065"/>
    </source>
</evidence>
<dbReference type="Gene3D" id="6.10.140.1330">
    <property type="match status" value="1"/>
</dbReference>
<dbReference type="Pfam" id="PF00999">
    <property type="entry name" value="Na_H_Exchanger"/>
    <property type="match status" value="1"/>
</dbReference>
<comment type="subcellular location">
    <subcellularLocation>
        <location evidence="1">Cell membrane</location>
        <topology evidence="1">Multi-pass membrane protein</topology>
    </subcellularLocation>
</comment>
<comment type="similarity">
    <text evidence="2">Belongs to the monovalent cation:proton antiporter 1 (CPA1) transporter (TC 2.A.36) family.</text>
</comment>
<feature type="transmembrane region" description="Helical" evidence="12">
    <location>
        <begin position="97"/>
        <end position="120"/>
    </location>
</feature>
<keyword evidence="5" id="KW-1003">Cell membrane</keyword>
<comment type="caution">
    <text evidence="14">The sequence shown here is derived from an EMBL/GenBank/DDBJ whole genome shotgun (WGS) entry which is preliminary data.</text>
</comment>
<feature type="transmembrane region" description="Helical" evidence="12">
    <location>
        <begin position="68"/>
        <end position="85"/>
    </location>
</feature>
<evidence type="ECO:0000256" key="1">
    <source>
        <dbReference type="ARBA" id="ARBA00004651"/>
    </source>
</evidence>
<dbReference type="AlphaFoldDB" id="A0A425Y259"/>
<feature type="transmembrane region" description="Helical" evidence="12">
    <location>
        <begin position="316"/>
        <end position="342"/>
    </location>
</feature>
<keyword evidence="7 12" id="KW-1133">Transmembrane helix</keyword>
<keyword evidence="9" id="KW-0406">Ion transport</keyword>
<keyword evidence="4" id="KW-0050">Antiport</keyword>
<evidence type="ECO:0000259" key="13">
    <source>
        <dbReference type="Pfam" id="PF00999"/>
    </source>
</evidence>
<evidence type="ECO:0000256" key="3">
    <source>
        <dbReference type="ARBA" id="ARBA00022448"/>
    </source>
</evidence>
<proteinExistence type="inferred from homology"/>
<evidence type="ECO:0000256" key="2">
    <source>
        <dbReference type="ARBA" id="ARBA00007367"/>
    </source>
</evidence>
<feature type="transmembrane region" description="Helical" evidence="12">
    <location>
        <begin position="126"/>
        <end position="148"/>
    </location>
</feature>
<feature type="transmembrane region" description="Helical" evidence="12">
    <location>
        <begin position="231"/>
        <end position="248"/>
    </location>
</feature>
<protein>
    <submittedName>
        <fullName evidence="14">Sodium:proton antiporter</fullName>
    </submittedName>
</protein>
<feature type="transmembrane region" description="Helical" evidence="12">
    <location>
        <begin position="290"/>
        <end position="310"/>
    </location>
</feature>
<feature type="transmembrane region" description="Helical" evidence="12">
    <location>
        <begin position="254"/>
        <end position="269"/>
    </location>
</feature>
<evidence type="ECO:0000256" key="8">
    <source>
        <dbReference type="ARBA" id="ARBA00023053"/>
    </source>
</evidence>
<feature type="transmembrane region" description="Helical" evidence="12">
    <location>
        <begin position="29"/>
        <end position="48"/>
    </location>
</feature>
<keyword evidence="3" id="KW-0813">Transport</keyword>
<dbReference type="InterPro" id="IPR018422">
    <property type="entry name" value="Cation/H_exchanger_CPA1"/>
</dbReference>
<evidence type="ECO:0000256" key="11">
    <source>
        <dbReference type="ARBA" id="ARBA00023201"/>
    </source>
</evidence>
<dbReference type="GO" id="GO:0098719">
    <property type="term" value="P:sodium ion import across plasma membrane"/>
    <property type="evidence" value="ECO:0007669"/>
    <property type="project" value="TreeGrafter"/>
</dbReference>
<dbReference type="GO" id="GO:0015386">
    <property type="term" value="F:potassium:proton antiporter activity"/>
    <property type="evidence" value="ECO:0007669"/>
    <property type="project" value="TreeGrafter"/>
</dbReference>
<feature type="transmembrane region" description="Helical" evidence="12">
    <location>
        <begin position="354"/>
        <end position="374"/>
    </location>
</feature>
<dbReference type="GO" id="GO:0051453">
    <property type="term" value="P:regulation of intracellular pH"/>
    <property type="evidence" value="ECO:0007669"/>
    <property type="project" value="TreeGrafter"/>
</dbReference>
<gene>
    <name evidence="14" type="ORF">DWB61_07550</name>
</gene>
<keyword evidence="10 12" id="KW-0472">Membrane</keyword>
<evidence type="ECO:0000313" key="14">
    <source>
        <dbReference type="EMBL" id="RRG22063.1"/>
    </source>
</evidence>
<dbReference type="RefSeq" id="WP_125030291.1">
    <property type="nucleotide sequence ID" value="NZ_JAPXVP010000006.1"/>
</dbReference>
<feature type="transmembrane region" description="Helical" evidence="12">
    <location>
        <begin position="386"/>
        <end position="406"/>
    </location>
</feature>
<evidence type="ECO:0000256" key="7">
    <source>
        <dbReference type="ARBA" id="ARBA00022989"/>
    </source>
</evidence>
<evidence type="ECO:0000256" key="10">
    <source>
        <dbReference type="ARBA" id="ARBA00023136"/>
    </source>
</evidence>
<feature type="transmembrane region" description="Helical" evidence="12">
    <location>
        <begin position="6"/>
        <end position="22"/>
    </location>
</feature>
<keyword evidence="11" id="KW-0739">Sodium transport</keyword>
<evidence type="ECO:0000256" key="5">
    <source>
        <dbReference type="ARBA" id="ARBA00022475"/>
    </source>
</evidence>
<organism evidence="14 15">
    <name type="scientific">Ancylomarina euxinus</name>
    <dbReference type="NCBI Taxonomy" id="2283627"/>
    <lineage>
        <taxon>Bacteria</taxon>
        <taxon>Pseudomonadati</taxon>
        <taxon>Bacteroidota</taxon>
        <taxon>Bacteroidia</taxon>
        <taxon>Marinilabiliales</taxon>
        <taxon>Marinifilaceae</taxon>
        <taxon>Ancylomarina</taxon>
    </lineage>
</organism>
<feature type="transmembrane region" description="Helical" evidence="12">
    <location>
        <begin position="169"/>
        <end position="186"/>
    </location>
</feature>
<sequence length="418" mass="46609">MFDSFVIVLAFAALFSLINSKYLKFSPTIGMMILALIMSAFILLLKEFAPSVHQFIPTFERDIHFREFLLEIILSFLLFAGAMHINIQELQKQRKAVFVFAIFGTLISTFLVGTLTYYAAHLFSLNIPYIYSLLFGALISPTDPIAVLSILKNYSVRKDLQMNIEGESLFNDGVGMVLFVVILRIINRGYENIHVNEVMFLFFREALGGICFGLLIGFLGFQILKRTEANANAHVMLTIVMAAGGYALAENIHVSPALSMVAAGLYLGKKIHSKAYSKKNLMQLVTFWDVLDEILNGVLFVLLGFFITIIKPDVVHIPFAIITIAVVLISRYISVMIPFQLIKHANKKVNRKTILMLSWGGLRGALGIALALSIPPEHFGDLFVFLMYSVALFSIIVQGLTIGKLVEKLGLVNLKDAK</sequence>
<feature type="domain" description="Cation/H+ exchanger transmembrane" evidence="13">
    <location>
        <begin position="12"/>
        <end position="407"/>
    </location>
</feature>
<dbReference type="OrthoDB" id="9774146at2"/>
<evidence type="ECO:0000256" key="4">
    <source>
        <dbReference type="ARBA" id="ARBA00022449"/>
    </source>
</evidence>
<dbReference type="GO" id="GO:0015385">
    <property type="term" value="F:sodium:proton antiporter activity"/>
    <property type="evidence" value="ECO:0007669"/>
    <property type="project" value="InterPro"/>
</dbReference>
<feature type="transmembrane region" description="Helical" evidence="12">
    <location>
        <begin position="206"/>
        <end position="224"/>
    </location>
</feature>
<accession>A0A425Y259</accession>
<keyword evidence="8" id="KW-0915">Sodium</keyword>
<keyword evidence="6 12" id="KW-0812">Transmembrane</keyword>
<dbReference type="GO" id="GO:0005886">
    <property type="term" value="C:plasma membrane"/>
    <property type="evidence" value="ECO:0007669"/>
    <property type="project" value="UniProtKB-SubCell"/>
</dbReference>